<evidence type="ECO:0000256" key="3">
    <source>
        <dbReference type="ARBA" id="ARBA00012071"/>
    </source>
</evidence>
<evidence type="ECO:0000256" key="13">
    <source>
        <dbReference type="HAMAP-Rule" id="MF_00409"/>
    </source>
</evidence>
<dbReference type="GO" id="GO:0009029">
    <property type="term" value="F:lipid-A 4'-kinase activity"/>
    <property type="evidence" value="ECO:0007669"/>
    <property type="project" value="UniProtKB-UniRule"/>
</dbReference>
<evidence type="ECO:0000313" key="14">
    <source>
        <dbReference type="EMBL" id="PMP62811.1"/>
    </source>
</evidence>
<keyword evidence="8 13" id="KW-0547">Nucleotide-binding</keyword>
<proteinExistence type="inferred from homology"/>
<comment type="caution">
    <text evidence="14">The sequence shown here is derived from an EMBL/GenBank/DDBJ whole genome shotgun (WGS) entry which is preliminary data.</text>
</comment>
<evidence type="ECO:0000256" key="7">
    <source>
        <dbReference type="ARBA" id="ARBA00022679"/>
    </source>
</evidence>
<keyword evidence="10 13" id="KW-0067">ATP-binding</keyword>
<dbReference type="EC" id="2.7.1.130" evidence="3 13"/>
<organism evidence="14 15">
    <name type="scientific">Caldimicrobium thiodismutans</name>
    <dbReference type="NCBI Taxonomy" id="1653476"/>
    <lineage>
        <taxon>Bacteria</taxon>
        <taxon>Pseudomonadati</taxon>
        <taxon>Thermodesulfobacteriota</taxon>
        <taxon>Thermodesulfobacteria</taxon>
        <taxon>Thermodesulfobacteriales</taxon>
        <taxon>Thermodesulfobacteriaceae</taxon>
        <taxon>Caldimicrobium</taxon>
    </lineage>
</organism>
<dbReference type="GO" id="GO:0005524">
    <property type="term" value="F:ATP binding"/>
    <property type="evidence" value="ECO:0007669"/>
    <property type="project" value="UniProtKB-UniRule"/>
</dbReference>
<keyword evidence="9 13" id="KW-0418">Kinase</keyword>
<evidence type="ECO:0000313" key="15">
    <source>
        <dbReference type="Proteomes" id="UP000235731"/>
    </source>
</evidence>
<gene>
    <name evidence="13 14" type="primary">lpxK</name>
    <name evidence="14" type="ORF">C0197_03860</name>
</gene>
<evidence type="ECO:0000256" key="9">
    <source>
        <dbReference type="ARBA" id="ARBA00022777"/>
    </source>
</evidence>
<dbReference type="InterPro" id="IPR003758">
    <property type="entry name" value="LpxK"/>
</dbReference>
<reference evidence="14 15" key="1">
    <citation type="submission" date="2018-01" db="EMBL/GenBank/DDBJ databases">
        <title>Metagenomic assembled genomes from two thermal pools in the Uzon Caldera, Kamchatka, Russia.</title>
        <authorList>
            <person name="Wilkins L."/>
            <person name="Ettinger C."/>
        </authorList>
    </citation>
    <scope>NUCLEOTIDE SEQUENCE [LARGE SCALE GENOMIC DNA]</scope>
    <source>
        <strain evidence="14">ZAV-15</strain>
    </source>
</reference>
<keyword evidence="7 13" id="KW-0808">Transferase</keyword>
<dbReference type="SUPFAM" id="SSF52540">
    <property type="entry name" value="P-loop containing nucleoside triphosphate hydrolases"/>
    <property type="match status" value="1"/>
</dbReference>
<dbReference type="AlphaFoldDB" id="A0A2N7PJJ7"/>
<comment type="similarity">
    <text evidence="13">Belongs to the LpxK family.</text>
</comment>
<dbReference type="GO" id="GO:0009245">
    <property type="term" value="P:lipid A biosynthetic process"/>
    <property type="evidence" value="ECO:0007669"/>
    <property type="project" value="UniProtKB-UniRule"/>
</dbReference>
<dbReference type="NCBIfam" id="TIGR00682">
    <property type="entry name" value="lpxK"/>
    <property type="match status" value="1"/>
</dbReference>
<dbReference type="PANTHER" id="PTHR42724:SF1">
    <property type="entry name" value="TETRAACYLDISACCHARIDE 4'-KINASE, MITOCHONDRIAL-RELATED"/>
    <property type="match status" value="1"/>
</dbReference>
<evidence type="ECO:0000256" key="8">
    <source>
        <dbReference type="ARBA" id="ARBA00022741"/>
    </source>
</evidence>
<dbReference type="GO" id="GO:0009244">
    <property type="term" value="P:lipopolysaccharide core region biosynthetic process"/>
    <property type="evidence" value="ECO:0007669"/>
    <property type="project" value="TreeGrafter"/>
</dbReference>
<evidence type="ECO:0000256" key="4">
    <source>
        <dbReference type="ARBA" id="ARBA00016436"/>
    </source>
</evidence>
<dbReference type="PANTHER" id="PTHR42724">
    <property type="entry name" value="TETRAACYLDISACCHARIDE 4'-KINASE"/>
    <property type="match status" value="1"/>
</dbReference>
<keyword evidence="11 13" id="KW-0443">Lipid metabolism</keyword>
<comment type="pathway">
    <text evidence="2 13">Glycolipid biosynthesis; lipid IV(A) biosynthesis; lipid IV(A) from (3R)-3-hydroxytetradecanoyl-[acyl-carrier-protein] and UDP-N-acetyl-alpha-D-glucosamine: step 6/6.</text>
</comment>
<name>A0A2N7PJJ7_9BACT</name>
<protein>
    <recommendedName>
        <fullName evidence="4 13">Tetraacyldisaccharide 4'-kinase</fullName>
        <ecNumber evidence="3 13">2.7.1.130</ecNumber>
    </recommendedName>
    <alternativeName>
        <fullName evidence="12 13">Lipid A 4'-kinase</fullName>
    </alternativeName>
</protein>
<keyword evidence="6 13" id="KW-0441">Lipid A biosynthesis</keyword>
<accession>A0A2N7PJJ7</accession>
<evidence type="ECO:0000256" key="2">
    <source>
        <dbReference type="ARBA" id="ARBA00004870"/>
    </source>
</evidence>
<comment type="function">
    <text evidence="1 13">Transfers the gamma-phosphate of ATP to the 4'-position of a tetraacyldisaccharide 1-phosphate intermediate (termed DS-1-P) to form tetraacyldisaccharide 1,4'-bis-phosphate (lipid IVA).</text>
</comment>
<evidence type="ECO:0000256" key="6">
    <source>
        <dbReference type="ARBA" id="ARBA00022556"/>
    </source>
</evidence>
<sequence>MILDYLNPYFWLVSFRNFLYDHKFFLSPKKPPIPVISIGNLSSGGTGKTSLVRFLADYLSKKIHVGILLRGYKRKSKGYFIVLKQGEIFASLDEAGDEAFMLSFLFQGNPRVSVSVCEKRVLGAEKMYQELGVELLLLDDAFQHRRIGRDLDLLLLKKQDLSDKLLPFGLLREPLSSIKRADAIILAYQEIYPFEFFYENKKVFKMYRKNFRIFDFQRKELSKEFPSSFIAFSGLGFNEQFRKILENLSIPVKKFISLPDHYDYKNFPLDPKENYLTTLKDFIKLQPKPNLYYLDFEIEIPGLLEFIAKSLDLEF</sequence>
<evidence type="ECO:0000256" key="5">
    <source>
        <dbReference type="ARBA" id="ARBA00022516"/>
    </source>
</evidence>
<dbReference type="EMBL" id="PNIE01000053">
    <property type="protein sequence ID" value="PMP62811.1"/>
    <property type="molecule type" value="Genomic_DNA"/>
</dbReference>
<keyword evidence="5 13" id="KW-0444">Lipid biosynthesis</keyword>
<dbReference type="InterPro" id="IPR027417">
    <property type="entry name" value="P-loop_NTPase"/>
</dbReference>
<dbReference type="GO" id="GO:0005886">
    <property type="term" value="C:plasma membrane"/>
    <property type="evidence" value="ECO:0007669"/>
    <property type="project" value="TreeGrafter"/>
</dbReference>
<evidence type="ECO:0000256" key="11">
    <source>
        <dbReference type="ARBA" id="ARBA00023098"/>
    </source>
</evidence>
<evidence type="ECO:0000256" key="12">
    <source>
        <dbReference type="ARBA" id="ARBA00029757"/>
    </source>
</evidence>
<feature type="binding site" evidence="13">
    <location>
        <begin position="42"/>
        <end position="49"/>
    </location>
    <ligand>
        <name>ATP</name>
        <dbReference type="ChEBI" id="CHEBI:30616"/>
    </ligand>
</feature>
<dbReference type="UniPathway" id="UPA00359">
    <property type="reaction ID" value="UER00482"/>
</dbReference>
<evidence type="ECO:0000256" key="1">
    <source>
        <dbReference type="ARBA" id="ARBA00002274"/>
    </source>
</evidence>
<dbReference type="HAMAP" id="MF_00409">
    <property type="entry name" value="LpxK"/>
    <property type="match status" value="1"/>
</dbReference>
<evidence type="ECO:0000256" key="10">
    <source>
        <dbReference type="ARBA" id="ARBA00022840"/>
    </source>
</evidence>
<comment type="catalytic activity">
    <reaction evidence="13">
        <text>a lipid A disaccharide + ATP = a lipid IVA + ADP + H(+)</text>
        <dbReference type="Rhea" id="RHEA:67840"/>
        <dbReference type="ChEBI" id="CHEBI:15378"/>
        <dbReference type="ChEBI" id="CHEBI:30616"/>
        <dbReference type="ChEBI" id="CHEBI:176343"/>
        <dbReference type="ChEBI" id="CHEBI:176425"/>
        <dbReference type="ChEBI" id="CHEBI:456216"/>
        <dbReference type="EC" id="2.7.1.130"/>
    </reaction>
</comment>
<dbReference type="Pfam" id="PF02606">
    <property type="entry name" value="LpxK"/>
    <property type="match status" value="1"/>
</dbReference>
<dbReference type="Proteomes" id="UP000235731">
    <property type="component" value="Unassembled WGS sequence"/>
</dbReference>